<dbReference type="Proteomes" id="UP000714275">
    <property type="component" value="Unassembled WGS sequence"/>
</dbReference>
<evidence type="ECO:0000313" key="2">
    <source>
        <dbReference type="Proteomes" id="UP000714275"/>
    </source>
</evidence>
<proteinExistence type="predicted"/>
<accession>A0A9P7D8F0</accession>
<protein>
    <submittedName>
        <fullName evidence="1">Uncharacterized protein</fullName>
    </submittedName>
</protein>
<dbReference type="EMBL" id="JABBWD010000002">
    <property type="protein sequence ID" value="KAG1782897.1"/>
    <property type="molecule type" value="Genomic_DNA"/>
</dbReference>
<name>A0A9P7D8F0_9AGAM</name>
<evidence type="ECO:0000313" key="1">
    <source>
        <dbReference type="EMBL" id="KAG1782897.1"/>
    </source>
</evidence>
<keyword evidence="2" id="KW-1185">Reference proteome</keyword>
<comment type="caution">
    <text evidence="1">The sequence shown here is derived from an EMBL/GenBank/DDBJ whole genome shotgun (WGS) entry which is preliminary data.</text>
</comment>
<dbReference type="AlphaFoldDB" id="A0A9P7D8F0"/>
<sequence length="73" mass="8318">MKSLPALVILCSLKNIRSLSSNVGLLSLGTVHRRRELMKRSGMKFTRCPDHLAYNHLFTVQLDRQAVCQYTTV</sequence>
<gene>
    <name evidence="1" type="ORF">EV702DRAFT_1058807</name>
</gene>
<organism evidence="1 2">
    <name type="scientific">Suillus placidus</name>
    <dbReference type="NCBI Taxonomy" id="48579"/>
    <lineage>
        <taxon>Eukaryota</taxon>
        <taxon>Fungi</taxon>
        <taxon>Dikarya</taxon>
        <taxon>Basidiomycota</taxon>
        <taxon>Agaricomycotina</taxon>
        <taxon>Agaricomycetes</taxon>
        <taxon>Agaricomycetidae</taxon>
        <taxon>Boletales</taxon>
        <taxon>Suillineae</taxon>
        <taxon>Suillaceae</taxon>
        <taxon>Suillus</taxon>
    </lineage>
</organism>
<reference evidence="1" key="1">
    <citation type="journal article" date="2020" name="New Phytol.">
        <title>Comparative genomics reveals dynamic genome evolution in host specialist ectomycorrhizal fungi.</title>
        <authorList>
            <person name="Lofgren L.A."/>
            <person name="Nguyen N.H."/>
            <person name="Vilgalys R."/>
            <person name="Ruytinx J."/>
            <person name="Liao H.L."/>
            <person name="Branco S."/>
            <person name="Kuo A."/>
            <person name="LaButti K."/>
            <person name="Lipzen A."/>
            <person name="Andreopoulos W."/>
            <person name="Pangilinan J."/>
            <person name="Riley R."/>
            <person name="Hundley H."/>
            <person name="Na H."/>
            <person name="Barry K."/>
            <person name="Grigoriev I.V."/>
            <person name="Stajich J.E."/>
            <person name="Kennedy P.G."/>
        </authorList>
    </citation>
    <scope>NUCLEOTIDE SEQUENCE</scope>
    <source>
        <strain evidence="1">DOB743</strain>
    </source>
</reference>